<keyword evidence="3" id="KW-1133">Transmembrane helix</keyword>
<dbReference type="GO" id="GO:0051499">
    <property type="term" value="F:D-aminoacyl-tRNA deacylase activity"/>
    <property type="evidence" value="ECO:0007669"/>
    <property type="project" value="UniProtKB-EC"/>
</dbReference>
<dbReference type="Pfam" id="PF02580">
    <property type="entry name" value="Tyr_Deacylase"/>
    <property type="match status" value="1"/>
</dbReference>
<evidence type="ECO:0000256" key="2">
    <source>
        <dbReference type="HAMAP-Rule" id="MF_00518"/>
    </source>
</evidence>
<keyword evidence="2" id="KW-0963">Cytoplasm</keyword>
<dbReference type="Proteomes" id="UP001056336">
    <property type="component" value="Chromosome"/>
</dbReference>
<dbReference type="EMBL" id="CP097332">
    <property type="protein sequence ID" value="UQX86719.1"/>
    <property type="molecule type" value="Genomic_DNA"/>
</dbReference>
<keyword evidence="2 4" id="KW-0378">Hydrolase</keyword>
<sequence>MRILVQRVSSAQVLVAAEVVGSIGVGLLVFVGVRTGDDAVVADKAADKVANLRILRDGDRDESSVSAVGGEVLVVSQFTLYGDARTGRRPSWVAAAGADVAEPLVEAVVAGLRKRGISVSTGRFGAQMLVQSVNDGPMTVLVDLDPDH</sequence>
<evidence type="ECO:0000256" key="3">
    <source>
        <dbReference type="SAM" id="Phobius"/>
    </source>
</evidence>
<comment type="catalytic activity">
    <reaction evidence="2">
        <text>glycyl-tRNA(Ala) + H2O = tRNA(Ala) + glycine + H(+)</text>
        <dbReference type="Rhea" id="RHEA:53744"/>
        <dbReference type="Rhea" id="RHEA-COMP:9657"/>
        <dbReference type="Rhea" id="RHEA-COMP:13640"/>
        <dbReference type="ChEBI" id="CHEBI:15377"/>
        <dbReference type="ChEBI" id="CHEBI:15378"/>
        <dbReference type="ChEBI" id="CHEBI:57305"/>
        <dbReference type="ChEBI" id="CHEBI:78442"/>
        <dbReference type="ChEBI" id="CHEBI:78522"/>
    </reaction>
</comment>
<dbReference type="HAMAP" id="MF_00518">
    <property type="entry name" value="Deacylase_Dtd"/>
    <property type="match status" value="1"/>
</dbReference>
<keyword evidence="2" id="KW-0694">RNA-binding</keyword>
<comment type="catalytic activity">
    <reaction evidence="2">
        <text>a D-aminoacyl-tRNA + H2O = a tRNA + a D-alpha-amino acid + H(+)</text>
        <dbReference type="Rhea" id="RHEA:13953"/>
        <dbReference type="Rhea" id="RHEA-COMP:10123"/>
        <dbReference type="Rhea" id="RHEA-COMP:10124"/>
        <dbReference type="ChEBI" id="CHEBI:15377"/>
        <dbReference type="ChEBI" id="CHEBI:15378"/>
        <dbReference type="ChEBI" id="CHEBI:59871"/>
        <dbReference type="ChEBI" id="CHEBI:78442"/>
        <dbReference type="ChEBI" id="CHEBI:79333"/>
        <dbReference type="EC" id="3.1.1.96"/>
    </reaction>
</comment>
<keyword evidence="5" id="KW-1185">Reference proteome</keyword>
<organism evidence="4 5">
    <name type="scientific">Jatrophihabitans telluris</name>
    <dbReference type="NCBI Taxonomy" id="2038343"/>
    <lineage>
        <taxon>Bacteria</taxon>
        <taxon>Bacillati</taxon>
        <taxon>Actinomycetota</taxon>
        <taxon>Actinomycetes</taxon>
        <taxon>Jatrophihabitantales</taxon>
        <taxon>Jatrophihabitantaceae</taxon>
        <taxon>Jatrophihabitans</taxon>
    </lineage>
</organism>
<dbReference type="RefSeq" id="WP_249769076.1">
    <property type="nucleotide sequence ID" value="NZ_CP097332.1"/>
</dbReference>
<comment type="subunit">
    <text evidence="2">Homodimer.</text>
</comment>
<dbReference type="Gene3D" id="3.50.80.10">
    <property type="entry name" value="D-tyrosyl-tRNA(Tyr) deacylase"/>
    <property type="match status" value="1"/>
</dbReference>
<evidence type="ECO:0000256" key="1">
    <source>
        <dbReference type="ARBA" id="ARBA00009673"/>
    </source>
</evidence>
<comment type="similarity">
    <text evidence="1 2">Belongs to the DTD family.</text>
</comment>
<proteinExistence type="inferred from homology"/>
<gene>
    <name evidence="2 4" type="primary">dtd</name>
    <name evidence="4" type="ORF">M6D93_10385</name>
</gene>
<comment type="domain">
    <text evidence="2">A Gly-cisPro motif from one monomer fits into the active site of the other monomer to allow specific chiral rejection of L-amino acids.</text>
</comment>
<name>A0ABY4QSA6_9ACTN</name>
<dbReference type="EC" id="3.1.1.96" evidence="2"/>
<evidence type="ECO:0000313" key="4">
    <source>
        <dbReference type="EMBL" id="UQX86719.1"/>
    </source>
</evidence>
<keyword evidence="3" id="KW-0812">Transmembrane</keyword>
<dbReference type="EC" id="3.1.1.-" evidence="2"/>
<comment type="function">
    <text evidence="2">An aminoacyl-tRNA editing enzyme that deacylates mischarged D-aminoacyl-tRNAs. Also deacylates mischarged glycyl-tRNA(Ala), protecting cells against glycine mischarging by AlaRS. Acts via tRNA-based rather than protein-based catalysis; rejects L-amino acids rather than detecting D-amino acids in the active site. By recycling D-aminoacyl-tRNA to D-amino acids and free tRNA molecules, this enzyme counteracts the toxicity associated with the formation of D-aminoacyl-tRNA entities in vivo and helps enforce protein L-homochirality.</text>
</comment>
<comment type="subcellular location">
    <subcellularLocation>
        <location evidence="2">Cytoplasm</location>
    </subcellularLocation>
</comment>
<dbReference type="PANTHER" id="PTHR10472">
    <property type="entry name" value="D-TYROSYL-TRNA TYR DEACYLASE"/>
    <property type="match status" value="1"/>
</dbReference>
<reference evidence="4" key="1">
    <citation type="journal article" date="2018" name="Int. J. Syst. Evol. Microbiol.">
        <title>Jatrophihabitans telluris sp. nov., isolated from sediment soil of lava forest wetlands and the emended description of the genus Jatrophihabitans.</title>
        <authorList>
            <person name="Lee K.C."/>
            <person name="Suh M.K."/>
            <person name="Eom M.K."/>
            <person name="Kim K.K."/>
            <person name="Kim J.S."/>
            <person name="Kim D.S."/>
            <person name="Ko S.H."/>
            <person name="Shin Y.K."/>
            <person name="Lee J.S."/>
        </authorList>
    </citation>
    <scope>NUCLEOTIDE SEQUENCE</scope>
    <source>
        <strain evidence="4">N237</strain>
    </source>
</reference>
<reference evidence="4" key="2">
    <citation type="submission" date="2022-05" db="EMBL/GenBank/DDBJ databases">
        <authorList>
            <person name="Kim J.-S."/>
            <person name="Lee K."/>
            <person name="Suh M."/>
            <person name="Eom M."/>
            <person name="Kim J.-S."/>
            <person name="Kim D.-S."/>
            <person name="Ko S.-H."/>
            <person name="Shin Y."/>
            <person name="Lee J.-S."/>
        </authorList>
    </citation>
    <scope>NUCLEOTIDE SEQUENCE</scope>
    <source>
        <strain evidence="4">N237</strain>
    </source>
</reference>
<evidence type="ECO:0000313" key="5">
    <source>
        <dbReference type="Proteomes" id="UP001056336"/>
    </source>
</evidence>
<feature type="transmembrane region" description="Helical" evidence="3">
    <location>
        <begin position="12"/>
        <end position="33"/>
    </location>
</feature>
<keyword evidence="2" id="KW-0820">tRNA-binding</keyword>
<protein>
    <recommendedName>
        <fullName evidence="2">D-aminoacyl-tRNA deacylase</fullName>
        <shortName evidence="2">DTD</shortName>
        <ecNumber evidence="2">3.1.1.96</ecNumber>
    </recommendedName>
    <alternativeName>
        <fullName evidence="2">Gly-tRNA(Ala) deacylase</fullName>
        <ecNumber evidence="2">3.1.1.-</ecNumber>
    </alternativeName>
</protein>
<feature type="short sequence motif" description="Gly-cisPro motif, important for rejection of L-amino acids" evidence="2">
    <location>
        <begin position="136"/>
        <end position="137"/>
    </location>
</feature>
<dbReference type="InterPro" id="IPR003732">
    <property type="entry name" value="Daa-tRNA_deacyls_DTD"/>
</dbReference>
<dbReference type="SUPFAM" id="SSF69500">
    <property type="entry name" value="DTD-like"/>
    <property type="match status" value="1"/>
</dbReference>
<dbReference type="NCBIfam" id="TIGR00256">
    <property type="entry name" value="D-aminoacyl-tRNA deacylase"/>
    <property type="match status" value="1"/>
</dbReference>
<keyword evidence="3" id="KW-0472">Membrane</keyword>
<accession>A0ABY4QSA6</accession>
<dbReference type="PANTHER" id="PTHR10472:SF5">
    <property type="entry name" value="D-AMINOACYL-TRNA DEACYLASE 1"/>
    <property type="match status" value="1"/>
</dbReference>
<dbReference type="InterPro" id="IPR023509">
    <property type="entry name" value="DTD-like_sf"/>
</dbReference>